<gene>
    <name evidence="2" type="ORF">DCAF_LOCUS4505</name>
</gene>
<evidence type="ECO:0000313" key="2">
    <source>
        <dbReference type="EMBL" id="CAK7326799.1"/>
    </source>
</evidence>
<dbReference type="Proteomes" id="UP001314170">
    <property type="component" value="Unassembled WGS sequence"/>
</dbReference>
<dbReference type="AlphaFoldDB" id="A0AAV1R302"/>
<dbReference type="EMBL" id="CAWUPB010000851">
    <property type="protein sequence ID" value="CAK7326799.1"/>
    <property type="molecule type" value="Genomic_DNA"/>
</dbReference>
<reference evidence="2 3" key="1">
    <citation type="submission" date="2024-01" db="EMBL/GenBank/DDBJ databases">
        <authorList>
            <person name="Waweru B."/>
        </authorList>
    </citation>
    <scope>NUCLEOTIDE SEQUENCE [LARGE SCALE GENOMIC DNA]</scope>
</reference>
<dbReference type="InterPro" id="IPR027443">
    <property type="entry name" value="IPNS-like_sf"/>
</dbReference>
<feature type="domain" description="Isopenicillin N synthase-like Fe(2+) 2OG dioxygenase" evidence="1">
    <location>
        <begin position="45"/>
        <end position="92"/>
    </location>
</feature>
<accession>A0AAV1R302</accession>
<dbReference type="Pfam" id="PF03171">
    <property type="entry name" value="2OG-FeII_Oxy"/>
    <property type="match status" value="1"/>
</dbReference>
<proteinExistence type="predicted"/>
<dbReference type="InterPro" id="IPR044861">
    <property type="entry name" value="IPNS-like_FE2OG_OXY"/>
</dbReference>
<organism evidence="2 3">
    <name type="scientific">Dovyalis caffra</name>
    <dbReference type="NCBI Taxonomy" id="77055"/>
    <lineage>
        <taxon>Eukaryota</taxon>
        <taxon>Viridiplantae</taxon>
        <taxon>Streptophyta</taxon>
        <taxon>Embryophyta</taxon>
        <taxon>Tracheophyta</taxon>
        <taxon>Spermatophyta</taxon>
        <taxon>Magnoliopsida</taxon>
        <taxon>eudicotyledons</taxon>
        <taxon>Gunneridae</taxon>
        <taxon>Pentapetalae</taxon>
        <taxon>rosids</taxon>
        <taxon>fabids</taxon>
        <taxon>Malpighiales</taxon>
        <taxon>Salicaceae</taxon>
        <taxon>Flacourtieae</taxon>
        <taxon>Dovyalis</taxon>
    </lineage>
</organism>
<dbReference type="SUPFAM" id="SSF51197">
    <property type="entry name" value="Clavaminate synthase-like"/>
    <property type="match status" value="1"/>
</dbReference>
<evidence type="ECO:0000259" key="1">
    <source>
        <dbReference type="Pfam" id="PF03171"/>
    </source>
</evidence>
<name>A0AAV1R302_9ROSI</name>
<dbReference type="Gene3D" id="2.60.120.330">
    <property type="entry name" value="B-lactam Antibiotic, Isopenicillin N Synthase, Chain"/>
    <property type="match status" value="1"/>
</dbReference>
<comment type="caution">
    <text evidence="2">The sequence shown here is derived from an EMBL/GenBank/DDBJ whole genome shotgun (WGS) entry which is preliminary data.</text>
</comment>
<keyword evidence="3" id="KW-1185">Reference proteome</keyword>
<protein>
    <recommendedName>
        <fullName evidence="1">Isopenicillin N synthase-like Fe(2+) 2OG dioxygenase domain-containing protein</fullName>
    </recommendedName>
</protein>
<evidence type="ECO:0000313" key="3">
    <source>
        <dbReference type="Proteomes" id="UP001314170"/>
    </source>
</evidence>
<sequence length="109" mass="12146">MLQMRLGPSLPALEEIPEGCRNELVGWNLQPKRVAELLMELLSEGLDGKPAPAALEINIGDMLQIMSNDQYRRGDREALANPLLGPRVSIANLFTKELDGKSLKNFYKL</sequence>